<dbReference type="AlphaFoldDB" id="A0A6N7Q9K5"/>
<evidence type="ECO:0000313" key="3">
    <source>
        <dbReference type="Proteomes" id="UP000437931"/>
    </source>
</evidence>
<evidence type="ECO:0000313" key="4">
    <source>
        <dbReference type="Proteomes" id="UP000439314"/>
    </source>
</evidence>
<comment type="caution">
    <text evidence="1">The sequence shown here is derived from an EMBL/GenBank/DDBJ whole genome shotgun (WGS) entry which is preliminary data.</text>
</comment>
<organism evidence="1 4">
    <name type="scientific">Xanthomonas sontii</name>
    <dbReference type="NCBI Taxonomy" id="2650745"/>
    <lineage>
        <taxon>Bacteria</taxon>
        <taxon>Pseudomonadati</taxon>
        <taxon>Pseudomonadota</taxon>
        <taxon>Gammaproteobacteria</taxon>
        <taxon>Lysobacterales</taxon>
        <taxon>Lysobacteraceae</taxon>
        <taxon>Xanthomonas</taxon>
    </lineage>
</organism>
<gene>
    <name evidence="1" type="ORF">GIY21_08475</name>
    <name evidence="2" type="ORF">GIY22_08470</name>
</gene>
<keyword evidence="3" id="KW-1185">Reference proteome</keyword>
<dbReference type="Proteomes" id="UP000437931">
    <property type="component" value="Unassembled WGS sequence"/>
</dbReference>
<sequence length="150" mass="16168">MSVEHITLNGQPPALEGLECTGFVVQHFYEDFALSDPACAVCLCFGEVWYRIYFEAAAVFWRESEPPGNPVNSTLSHGLLLNDLSEMPGVVGHRLSSIACSGTERGDVEVRLAFAHGTSILLNYDVDAGITRICESKSLGNDAVSSRGST</sequence>
<dbReference type="EMBL" id="WJPM01000005">
    <property type="protein sequence ID" value="MRH74650.1"/>
    <property type="molecule type" value="Genomic_DNA"/>
</dbReference>
<evidence type="ECO:0000313" key="2">
    <source>
        <dbReference type="EMBL" id="MRH74650.1"/>
    </source>
</evidence>
<proteinExistence type="predicted"/>
<dbReference type="RefSeq" id="WP_153751214.1">
    <property type="nucleotide sequence ID" value="NZ_WJPM01000005.1"/>
</dbReference>
<dbReference type="EMBL" id="WJPN01000005">
    <property type="protein sequence ID" value="MRH00318.1"/>
    <property type="molecule type" value="Genomic_DNA"/>
</dbReference>
<name>A0A6N7Q9K5_9XANT</name>
<protein>
    <submittedName>
        <fullName evidence="1">Uncharacterized protein</fullName>
    </submittedName>
</protein>
<evidence type="ECO:0000313" key="1">
    <source>
        <dbReference type="EMBL" id="MRH00318.1"/>
    </source>
</evidence>
<dbReference type="Proteomes" id="UP000439314">
    <property type="component" value="Unassembled WGS sequence"/>
</dbReference>
<accession>A0A6N7Q9K5</accession>
<reference evidence="3 4" key="1">
    <citation type="submission" date="2019-11" db="EMBL/GenBank/DDBJ databases">
        <title>First report of rice panicle blight caused by Xanthomonas sp. in Iran.</title>
        <authorList>
            <person name="Mirghasempour S.A."/>
            <person name="Huang S."/>
            <person name="Brady C.L."/>
            <person name="Studholme D.J."/>
        </authorList>
    </citation>
    <scope>NUCLEOTIDE SEQUENCE [LARGE SCALE GENOMIC DNA]</scope>
    <source>
        <strain evidence="1 4">ASD011</strain>
        <strain evidence="3">SAM114</strain>
    </source>
</reference>
<reference evidence="2" key="2">
    <citation type="journal article" date="2020" name="Plant Dis.">
        <title>A Grain Rot of Rice in Iran Caused by a Xanthomonas Strain Closely Related to X. sacchari.</title>
        <authorList>
            <person name="Mirghasempour S.A."/>
            <person name="Huang S."/>
            <person name="Studholme D.J."/>
            <person name="Brady C.L."/>
        </authorList>
    </citation>
    <scope>NUCLEOTIDE SEQUENCE</scope>
    <source>
        <strain evidence="2">SAM114</strain>
    </source>
</reference>